<gene>
    <name evidence="8" type="ORF">LY89DRAFT_738845</name>
</gene>
<evidence type="ECO:0000256" key="2">
    <source>
        <dbReference type="ARBA" id="ARBA00022741"/>
    </source>
</evidence>
<dbReference type="PANTHER" id="PTHR13710">
    <property type="entry name" value="DNA HELICASE RECQ FAMILY MEMBER"/>
    <property type="match status" value="1"/>
</dbReference>
<dbReference type="GeneID" id="28830135"/>
<dbReference type="GO" id="GO:0003676">
    <property type="term" value="F:nucleic acid binding"/>
    <property type="evidence" value="ECO:0007669"/>
    <property type="project" value="InterPro"/>
</dbReference>
<keyword evidence="3" id="KW-0067">ATP-binding</keyword>
<dbReference type="EMBL" id="KQ947426">
    <property type="protein sequence ID" value="KUJ11405.1"/>
    <property type="molecule type" value="Genomic_DNA"/>
</dbReference>
<dbReference type="GO" id="GO:0000724">
    <property type="term" value="P:double-strand break repair via homologous recombination"/>
    <property type="evidence" value="ECO:0007669"/>
    <property type="project" value="TreeGrafter"/>
</dbReference>
<evidence type="ECO:0000259" key="7">
    <source>
        <dbReference type="PROSITE" id="PS51194"/>
    </source>
</evidence>
<protein>
    <recommendedName>
        <fullName evidence="5">DNA 3'-5' helicase</fullName>
        <ecNumber evidence="5">5.6.2.4</ecNumber>
    </recommendedName>
</protein>
<comment type="catalytic activity">
    <reaction evidence="4">
        <text>Couples ATP hydrolysis with the unwinding of duplex DNA by translocating in the 3'-5' direction.</text>
        <dbReference type="EC" id="5.6.2.4"/>
    </reaction>
</comment>
<dbReference type="KEGG" id="psco:LY89DRAFT_738845"/>
<dbReference type="EC" id="5.6.2.4" evidence="5"/>
<sequence>MATGEGKSLLFMLPCILPDARVTILVLPLVSLRGDLLRRVRELGIDHLVWAPGEQQDAPLVFITIEVACTEQFRTYAHKLAATQDLGRIVFDEAHLTITASDYRQAMVDLALIRNVRTQFVYLTATLLPTIQATFEEQNNLVNPKVIRASTNRRNLFYLVQRATGPGSLLEEGARRARDAWQASGLLDQTRDKIILYVRTRDEAKELAELLSCLVYTAKVGIAEEKEELLRTWLATPEQPYIVATSALSAGFDYAHVRLVMHINEPDSLVDFAQESGRARRDGKEAYSVVLLPPRWVSQVANAIEAEKGVLHRYLQGQECRRTCLSAYLDLDSGLVETALPAPLVTTPHTGSAIIQQKRRAAYLELSRYQEDLLAVQGTCLLCRGLDEPWDHAFATCHRRFDFFQARDRVKRQCEGAWIAAFQACYWCYNPQSVCPRADPASRCQSCVYADTVLPLCYGIFHGGGAEQWLLGQFQQRFRDVDEFLAWCGQATSFGGGKAI</sequence>
<dbReference type="OrthoDB" id="3552530at2759"/>
<dbReference type="InterPro" id="IPR014001">
    <property type="entry name" value="Helicase_ATP-bd"/>
</dbReference>
<dbReference type="Gene3D" id="3.40.50.300">
    <property type="entry name" value="P-loop containing nucleotide triphosphate hydrolases"/>
    <property type="match status" value="2"/>
</dbReference>
<dbReference type="AlphaFoldDB" id="A0A194WTW8"/>
<organism evidence="8 9">
    <name type="scientific">Mollisia scopiformis</name>
    <name type="common">Conifer needle endophyte fungus</name>
    <name type="synonym">Phialocephala scopiformis</name>
    <dbReference type="NCBI Taxonomy" id="149040"/>
    <lineage>
        <taxon>Eukaryota</taxon>
        <taxon>Fungi</taxon>
        <taxon>Dikarya</taxon>
        <taxon>Ascomycota</taxon>
        <taxon>Pezizomycotina</taxon>
        <taxon>Leotiomycetes</taxon>
        <taxon>Helotiales</taxon>
        <taxon>Mollisiaceae</taxon>
        <taxon>Mollisia</taxon>
    </lineage>
</organism>
<evidence type="ECO:0000259" key="6">
    <source>
        <dbReference type="PROSITE" id="PS51192"/>
    </source>
</evidence>
<dbReference type="STRING" id="149040.A0A194WTW8"/>
<dbReference type="InParanoid" id="A0A194WTW8"/>
<dbReference type="SMART" id="SM00490">
    <property type="entry name" value="HELICc"/>
    <property type="match status" value="1"/>
</dbReference>
<dbReference type="GO" id="GO:0005737">
    <property type="term" value="C:cytoplasm"/>
    <property type="evidence" value="ECO:0007669"/>
    <property type="project" value="TreeGrafter"/>
</dbReference>
<keyword evidence="9" id="KW-1185">Reference proteome</keyword>
<dbReference type="Proteomes" id="UP000070700">
    <property type="component" value="Unassembled WGS sequence"/>
</dbReference>
<keyword evidence="2" id="KW-0547">Nucleotide-binding</keyword>
<dbReference type="InterPro" id="IPR001650">
    <property type="entry name" value="Helicase_C-like"/>
</dbReference>
<dbReference type="Pfam" id="PF00270">
    <property type="entry name" value="DEAD"/>
    <property type="match status" value="1"/>
</dbReference>
<dbReference type="GO" id="GO:0005694">
    <property type="term" value="C:chromosome"/>
    <property type="evidence" value="ECO:0007669"/>
    <property type="project" value="TreeGrafter"/>
</dbReference>
<dbReference type="GO" id="GO:0009378">
    <property type="term" value="F:four-way junction helicase activity"/>
    <property type="evidence" value="ECO:0007669"/>
    <property type="project" value="TreeGrafter"/>
</dbReference>
<dbReference type="SUPFAM" id="SSF52540">
    <property type="entry name" value="P-loop containing nucleoside triphosphate hydrolases"/>
    <property type="match status" value="1"/>
</dbReference>
<dbReference type="Pfam" id="PF00271">
    <property type="entry name" value="Helicase_C"/>
    <property type="match status" value="1"/>
</dbReference>
<dbReference type="PROSITE" id="PS51192">
    <property type="entry name" value="HELICASE_ATP_BIND_1"/>
    <property type="match status" value="1"/>
</dbReference>
<comment type="similarity">
    <text evidence="1">Belongs to the helicase family. RecQ subfamily.</text>
</comment>
<accession>A0A194WTW8</accession>
<evidence type="ECO:0000256" key="5">
    <source>
        <dbReference type="ARBA" id="ARBA00034808"/>
    </source>
</evidence>
<evidence type="ECO:0000256" key="4">
    <source>
        <dbReference type="ARBA" id="ARBA00034617"/>
    </source>
</evidence>
<dbReference type="InterPro" id="IPR027417">
    <property type="entry name" value="P-loop_NTPase"/>
</dbReference>
<evidence type="ECO:0000313" key="9">
    <source>
        <dbReference type="Proteomes" id="UP000070700"/>
    </source>
</evidence>
<evidence type="ECO:0000313" key="8">
    <source>
        <dbReference type="EMBL" id="KUJ11405.1"/>
    </source>
</evidence>
<proteinExistence type="inferred from homology"/>
<dbReference type="PANTHER" id="PTHR13710:SF154">
    <property type="entry name" value="RECQ HELICASE, PUTATIVE (AFU_ORTHOLOGUE AFUA_6G14720)-RELATED"/>
    <property type="match status" value="1"/>
</dbReference>
<feature type="domain" description="Helicase ATP-binding" evidence="6">
    <location>
        <begin position="1"/>
        <end position="145"/>
    </location>
</feature>
<dbReference type="GO" id="GO:0043138">
    <property type="term" value="F:3'-5' DNA helicase activity"/>
    <property type="evidence" value="ECO:0007669"/>
    <property type="project" value="UniProtKB-EC"/>
</dbReference>
<feature type="domain" description="Helicase C-terminal" evidence="7">
    <location>
        <begin position="186"/>
        <end position="337"/>
    </location>
</feature>
<dbReference type="InterPro" id="IPR011545">
    <property type="entry name" value="DEAD/DEAH_box_helicase_dom"/>
</dbReference>
<dbReference type="GO" id="GO:0005524">
    <property type="term" value="F:ATP binding"/>
    <property type="evidence" value="ECO:0007669"/>
    <property type="project" value="UniProtKB-KW"/>
</dbReference>
<name>A0A194WTW8_MOLSC</name>
<evidence type="ECO:0000256" key="1">
    <source>
        <dbReference type="ARBA" id="ARBA00005446"/>
    </source>
</evidence>
<keyword evidence="8" id="KW-0378">Hydrolase</keyword>
<dbReference type="RefSeq" id="XP_018065760.1">
    <property type="nucleotide sequence ID" value="XM_018220409.1"/>
</dbReference>
<evidence type="ECO:0000256" key="3">
    <source>
        <dbReference type="ARBA" id="ARBA00022840"/>
    </source>
</evidence>
<dbReference type="GO" id="GO:0016787">
    <property type="term" value="F:hydrolase activity"/>
    <property type="evidence" value="ECO:0007669"/>
    <property type="project" value="UniProtKB-KW"/>
</dbReference>
<dbReference type="PROSITE" id="PS51194">
    <property type="entry name" value="HELICASE_CTER"/>
    <property type="match status" value="1"/>
</dbReference>
<reference evidence="8 9" key="1">
    <citation type="submission" date="2015-10" db="EMBL/GenBank/DDBJ databases">
        <title>Full genome of DAOMC 229536 Phialocephala scopiformis, a fungal endophyte of spruce producing the potent anti-insectan compound rugulosin.</title>
        <authorList>
            <consortium name="DOE Joint Genome Institute"/>
            <person name="Walker A.K."/>
            <person name="Frasz S.L."/>
            <person name="Seifert K.A."/>
            <person name="Miller J.D."/>
            <person name="Mondo S.J."/>
            <person name="Labutti K."/>
            <person name="Lipzen A."/>
            <person name="Dockter R."/>
            <person name="Kennedy M."/>
            <person name="Grigoriev I.V."/>
            <person name="Spatafora J.W."/>
        </authorList>
    </citation>
    <scope>NUCLEOTIDE SEQUENCE [LARGE SCALE GENOMIC DNA]</scope>
    <source>
        <strain evidence="8 9">CBS 120377</strain>
    </source>
</reference>